<proteinExistence type="predicted"/>
<feature type="compositionally biased region" description="Polar residues" evidence="1">
    <location>
        <begin position="53"/>
        <end position="65"/>
    </location>
</feature>
<protein>
    <submittedName>
        <fullName evidence="2">Uncharacterized protein</fullName>
    </submittedName>
</protein>
<evidence type="ECO:0000313" key="2">
    <source>
        <dbReference type="EMBL" id="CAB1459524.1"/>
    </source>
</evidence>
<dbReference type="EMBL" id="CADEAL010004436">
    <property type="protein sequence ID" value="CAB1459524.1"/>
    <property type="molecule type" value="Genomic_DNA"/>
</dbReference>
<accession>A0A9N7ZF00</accession>
<evidence type="ECO:0000313" key="3">
    <source>
        <dbReference type="Proteomes" id="UP001153269"/>
    </source>
</evidence>
<feature type="region of interest" description="Disordered" evidence="1">
    <location>
        <begin position="1"/>
        <end position="139"/>
    </location>
</feature>
<dbReference type="Proteomes" id="UP001153269">
    <property type="component" value="Unassembled WGS sequence"/>
</dbReference>
<dbReference type="AlphaFoldDB" id="A0A9N7ZF00"/>
<feature type="compositionally biased region" description="Basic and acidic residues" evidence="1">
    <location>
        <begin position="15"/>
        <end position="25"/>
    </location>
</feature>
<name>A0A9N7ZF00_PLEPL</name>
<feature type="compositionally biased region" description="Basic residues" evidence="1">
    <location>
        <begin position="1"/>
        <end position="14"/>
    </location>
</feature>
<reference evidence="2" key="1">
    <citation type="submission" date="2020-03" db="EMBL/GenBank/DDBJ databases">
        <authorList>
            <person name="Weist P."/>
        </authorList>
    </citation>
    <scope>NUCLEOTIDE SEQUENCE</scope>
</reference>
<comment type="caution">
    <text evidence="2">The sequence shown here is derived from an EMBL/GenBank/DDBJ whole genome shotgun (WGS) entry which is preliminary data.</text>
</comment>
<gene>
    <name evidence="2" type="ORF">PLEPLA_LOCUS47361</name>
</gene>
<sequence length="139" mass="15392">MFSGAKRSRSRHSTRRFEPGREHALWDGIMEGDNHQEGETQGVKICDPPSESNPPADTLATSLSLLGNHMFPEPVGRDATADKEEPADLHLPDVAAQEQSDDVESISNQDERQETEETEISEQCPDNESNETARARYSG</sequence>
<organism evidence="2 3">
    <name type="scientific">Pleuronectes platessa</name>
    <name type="common">European plaice</name>
    <dbReference type="NCBI Taxonomy" id="8262"/>
    <lineage>
        <taxon>Eukaryota</taxon>
        <taxon>Metazoa</taxon>
        <taxon>Chordata</taxon>
        <taxon>Craniata</taxon>
        <taxon>Vertebrata</taxon>
        <taxon>Euteleostomi</taxon>
        <taxon>Actinopterygii</taxon>
        <taxon>Neopterygii</taxon>
        <taxon>Teleostei</taxon>
        <taxon>Neoteleostei</taxon>
        <taxon>Acanthomorphata</taxon>
        <taxon>Carangaria</taxon>
        <taxon>Pleuronectiformes</taxon>
        <taxon>Pleuronectoidei</taxon>
        <taxon>Pleuronectidae</taxon>
        <taxon>Pleuronectes</taxon>
    </lineage>
</organism>
<keyword evidence="3" id="KW-1185">Reference proteome</keyword>
<feature type="compositionally biased region" description="Basic and acidic residues" evidence="1">
    <location>
        <begin position="75"/>
        <end position="91"/>
    </location>
</feature>
<evidence type="ECO:0000256" key="1">
    <source>
        <dbReference type="SAM" id="MobiDB-lite"/>
    </source>
</evidence>